<dbReference type="SUPFAM" id="SSF161098">
    <property type="entry name" value="MetI-like"/>
    <property type="match status" value="1"/>
</dbReference>
<dbReference type="GO" id="GO:0005886">
    <property type="term" value="C:plasma membrane"/>
    <property type="evidence" value="ECO:0007669"/>
    <property type="project" value="UniProtKB-SubCell"/>
</dbReference>
<dbReference type="PROSITE" id="PS50928">
    <property type="entry name" value="ABC_TM1"/>
    <property type="match status" value="1"/>
</dbReference>
<gene>
    <name evidence="10" type="ORF">M8523_15655</name>
</gene>
<dbReference type="CDD" id="cd06261">
    <property type="entry name" value="TM_PBP2"/>
    <property type="match status" value="1"/>
</dbReference>
<evidence type="ECO:0000256" key="6">
    <source>
        <dbReference type="ARBA" id="ARBA00022989"/>
    </source>
</evidence>
<evidence type="ECO:0000256" key="4">
    <source>
        <dbReference type="ARBA" id="ARBA00022475"/>
    </source>
</evidence>
<comment type="similarity">
    <text evidence="2">Belongs to the binding-protein-dependent transport system permease family. CysTW subfamily.</text>
</comment>
<keyword evidence="4" id="KW-1003">Cell membrane</keyword>
<name>A0AA42CNJ9_9HYPH</name>
<feature type="transmembrane region" description="Helical" evidence="8">
    <location>
        <begin position="275"/>
        <end position="296"/>
    </location>
</feature>
<evidence type="ECO:0000256" key="1">
    <source>
        <dbReference type="ARBA" id="ARBA00004651"/>
    </source>
</evidence>
<evidence type="ECO:0000256" key="7">
    <source>
        <dbReference type="ARBA" id="ARBA00023136"/>
    </source>
</evidence>
<dbReference type="EMBL" id="JAMOIM010000010">
    <property type="protein sequence ID" value="MCW6509455.1"/>
    <property type="molecule type" value="Genomic_DNA"/>
</dbReference>
<comment type="caution">
    <text evidence="10">The sequence shown here is derived from an EMBL/GenBank/DDBJ whole genome shotgun (WGS) entry which is preliminary data.</text>
</comment>
<dbReference type="RefSeq" id="WP_282585828.1">
    <property type="nucleotide sequence ID" value="NZ_JAMOIM010000010.1"/>
</dbReference>
<keyword evidence="5 8" id="KW-0812">Transmembrane</keyword>
<keyword evidence="7 8" id="KW-0472">Membrane</keyword>
<evidence type="ECO:0000259" key="9">
    <source>
        <dbReference type="PROSITE" id="PS50928"/>
    </source>
</evidence>
<feature type="transmembrane region" description="Helical" evidence="8">
    <location>
        <begin position="121"/>
        <end position="148"/>
    </location>
</feature>
<comment type="subcellular location">
    <subcellularLocation>
        <location evidence="1">Cell membrane</location>
        <topology evidence="1">Multi-pass membrane protein</topology>
    </subcellularLocation>
</comment>
<keyword evidence="3" id="KW-0813">Transport</keyword>
<dbReference type="GO" id="GO:0055085">
    <property type="term" value="P:transmembrane transport"/>
    <property type="evidence" value="ECO:0007669"/>
    <property type="project" value="InterPro"/>
</dbReference>
<proteinExistence type="inferred from homology"/>
<organism evidence="10 11">
    <name type="scientific">Lichenifustis flavocetrariae</name>
    <dbReference type="NCBI Taxonomy" id="2949735"/>
    <lineage>
        <taxon>Bacteria</taxon>
        <taxon>Pseudomonadati</taxon>
        <taxon>Pseudomonadota</taxon>
        <taxon>Alphaproteobacteria</taxon>
        <taxon>Hyphomicrobiales</taxon>
        <taxon>Lichenihabitantaceae</taxon>
        <taxon>Lichenifustis</taxon>
    </lineage>
</organism>
<sequence>MSHHAQATGSGRYTAAARTLSIGERAKALFVDWSLALPLIVMASLLLIAPALSMVWSSFAGEDGHFTLANWAKTFSSAASQHAMENSLLLAATVATLSTLFGTPLSWMISRMARWSRSFHLGILNVAANFSGIGLGFAYVAALGTYGMVTLAFQNVGLGFTGLPQSSFTGLVLAYCYSNVPLFVLLSLPVMSLLRDEWWEAAQTSAATRWQFWRYIGAPVLMPFILADWLLIFTWSAGMYGLPVALVGEKPGAFRLVTVEMYRSLYGSFFGDHRMPVYAVLLMCLAAVSLLTNRWIMRRGTRWLT</sequence>
<feature type="transmembrane region" description="Helical" evidence="8">
    <location>
        <begin position="88"/>
        <end position="109"/>
    </location>
</feature>
<dbReference type="PANTHER" id="PTHR42929:SF1">
    <property type="entry name" value="INNER MEMBRANE ABC TRANSPORTER PERMEASE PROTEIN YDCU-RELATED"/>
    <property type="match status" value="1"/>
</dbReference>
<protein>
    <recommendedName>
        <fullName evidence="9">ABC transmembrane type-1 domain-containing protein</fullName>
    </recommendedName>
</protein>
<dbReference type="Proteomes" id="UP001165667">
    <property type="component" value="Unassembled WGS sequence"/>
</dbReference>
<keyword evidence="6 8" id="KW-1133">Transmembrane helix</keyword>
<dbReference type="Gene3D" id="1.10.3720.10">
    <property type="entry name" value="MetI-like"/>
    <property type="match status" value="1"/>
</dbReference>
<feature type="transmembrane region" description="Helical" evidence="8">
    <location>
        <begin position="215"/>
        <end position="237"/>
    </location>
</feature>
<evidence type="ECO:0000256" key="8">
    <source>
        <dbReference type="SAM" id="Phobius"/>
    </source>
</evidence>
<dbReference type="InterPro" id="IPR000515">
    <property type="entry name" value="MetI-like"/>
</dbReference>
<dbReference type="InterPro" id="IPR035906">
    <property type="entry name" value="MetI-like_sf"/>
</dbReference>
<evidence type="ECO:0000313" key="10">
    <source>
        <dbReference type="EMBL" id="MCW6509455.1"/>
    </source>
</evidence>
<feature type="transmembrane region" description="Helical" evidence="8">
    <location>
        <begin position="35"/>
        <end position="56"/>
    </location>
</feature>
<reference evidence="10" key="1">
    <citation type="submission" date="2022-05" db="EMBL/GenBank/DDBJ databases">
        <authorList>
            <person name="Pankratov T."/>
        </authorList>
    </citation>
    <scope>NUCLEOTIDE SEQUENCE</scope>
    <source>
        <strain evidence="10">BP6-180914</strain>
    </source>
</reference>
<evidence type="ECO:0000256" key="3">
    <source>
        <dbReference type="ARBA" id="ARBA00022448"/>
    </source>
</evidence>
<dbReference type="PANTHER" id="PTHR42929">
    <property type="entry name" value="INNER MEMBRANE ABC TRANSPORTER PERMEASE PROTEIN YDCU-RELATED-RELATED"/>
    <property type="match status" value="1"/>
</dbReference>
<dbReference type="AlphaFoldDB" id="A0AA42CNJ9"/>
<feature type="transmembrane region" description="Helical" evidence="8">
    <location>
        <begin position="168"/>
        <end position="194"/>
    </location>
</feature>
<accession>A0AA42CNJ9</accession>
<evidence type="ECO:0000256" key="5">
    <source>
        <dbReference type="ARBA" id="ARBA00022692"/>
    </source>
</evidence>
<keyword evidence="11" id="KW-1185">Reference proteome</keyword>
<feature type="domain" description="ABC transmembrane type-1" evidence="9">
    <location>
        <begin position="84"/>
        <end position="296"/>
    </location>
</feature>
<evidence type="ECO:0000313" key="11">
    <source>
        <dbReference type="Proteomes" id="UP001165667"/>
    </source>
</evidence>
<evidence type="ECO:0000256" key="2">
    <source>
        <dbReference type="ARBA" id="ARBA00007069"/>
    </source>
</evidence>